<feature type="domain" description="KAP NTPase" evidence="2">
    <location>
        <begin position="26"/>
        <end position="121"/>
    </location>
</feature>
<gene>
    <name evidence="3" type="ORF">D1632_12630</name>
</gene>
<comment type="caution">
    <text evidence="3">The sequence shown here is derived from an EMBL/GenBank/DDBJ whole genome shotgun (WGS) entry which is preliminary data.</text>
</comment>
<dbReference type="Proteomes" id="UP000267524">
    <property type="component" value="Unassembled WGS sequence"/>
</dbReference>
<dbReference type="SUPFAM" id="SSF52540">
    <property type="entry name" value="P-loop containing nucleoside triphosphate hydrolases"/>
    <property type="match status" value="1"/>
</dbReference>
<evidence type="ECO:0000256" key="1">
    <source>
        <dbReference type="SAM" id="MobiDB-lite"/>
    </source>
</evidence>
<reference evidence="3 4" key="1">
    <citation type="submission" date="2018-08" db="EMBL/GenBank/DDBJ databases">
        <title>Chryseobacterium nematophagum: a novel matrix digesting pathogen of nematodes.</title>
        <authorList>
            <person name="Page A."/>
            <person name="Roberts M."/>
            <person name="Felix M.-A."/>
            <person name="Weir W."/>
        </authorList>
    </citation>
    <scope>NUCLEOTIDE SEQUENCE [LARGE SCALE GENOMIC DNA]</scope>
    <source>
        <strain evidence="3 4">JUb275</strain>
    </source>
</reference>
<accession>A0A3M7L8C1</accession>
<dbReference type="Gene3D" id="3.40.50.300">
    <property type="entry name" value="P-loop containing nucleotide triphosphate hydrolases"/>
    <property type="match status" value="1"/>
</dbReference>
<feature type="region of interest" description="Disordered" evidence="1">
    <location>
        <begin position="128"/>
        <end position="148"/>
    </location>
</feature>
<keyword evidence="4" id="KW-1185">Reference proteome</keyword>
<dbReference type="RefSeq" id="WP_122547611.1">
    <property type="nucleotide sequence ID" value="NZ_QWIV01000014.1"/>
</dbReference>
<sequence>MTEYQVNQVFTPTKPAILSYTERHSKINNHLIDSLMTPGKQIVLYGHSGCGKTTLLINKLNETYESYFITRCTKSMGFDQVLLDGFDQLEETFTKTTEKKSFKFSPEISLDYQDIKASFKLFEKGKETESSKTSLIPPQLTPRKLAKF</sequence>
<organism evidence="3 4">
    <name type="scientific">Chryseobacterium nematophagum</name>
    <dbReference type="NCBI Taxonomy" id="2305228"/>
    <lineage>
        <taxon>Bacteria</taxon>
        <taxon>Pseudomonadati</taxon>
        <taxon>Bacteroidota</taxon>
        <taxon>Flavobacteriia</taxon>
        <taxon>Flavobacteriales</taxon>
        <taxon>Weeksellaceae</taxon>
        <taxon>Chryseobacterium group</taxon>
        <taxon>Chryseobacterium</taxon>
    </lineage>
</organism>
<evidence type="ECO:0000313" key="3">
    <source>
        <dbReference type="EMBL" id="RMZ58459.1"/>
    </source>
</evidence>
<evidence type="ECO:0000313" key="4">
    <source>
        <dbReference type="Proteomes" id="UP000267524"/>
    </source>
</evidence>
<dbReference type="EMBL" id="QWIV01000014">
    <property type="protein sequence ID" value="RMZ58459.1"/>
    <property type="molecule type" value="Genomic_DNA"/>
</dbReference>
<name>A0A3M7L8C1_9FLAO</name>
<dbReference type="AlphaFoldDB" id="A0A3M7L8C1"/>
<protein>
    <recommendedName>
        <fullName evidence="2">KAP NTPase domain-containing protein</fullName>
    </recommendedName>
</protein>
<dbReference type="Pfam" id="PF07693">
    <property type="entry name" value="KAP_NTPase"/>
    <property type="match status" value="1"/>
</dbReference>
<dbReference type="InterPro" id="IPR027417">
    <property type="entry name" value="P-loop_NTPase"/>
</dbReference>
<proteinExistence type="predicted"/>
<evidence type="ECO:0000259" key="2">
    <source>
        <dbReference type="Pfam" id="PF07693"/>
    </source>
</evidence>
<dbReference type="InterPro" id="IPR011646">
    <property type="entry name" value="KAP_P-loop"/>
</dbReference>